<feature type="transmembrane region" description="Helical" evidence="6">
    <location>
        <begin position="191"/>
        <end position="212"/>
    </location>
</feature>
<name>A0A387B129_9MICO</name>
<keyword evidence="4 6" id="KW-1133">Transmembrane helix</keyword>
<sequence>MWLLLGADAKVTASSWLAPLLVIVASTVAASAPAALIEAAVRVGGTQALGLAAVASVSLLLTTVSTSVVLSSVVRSAVRRRSQAFSLWRVVGALPSQVSTVVSLQLFLTAAVGAALGTALAAIFLPSLLSLALESSSGLGGIRTPISVQTGLATAGLVVIYVAVVGAAPAHRAGYQSPIQVLNDTGDSPRPALKLTSAGLLALVAGWMTAGLPSSLPTGAAQSVLIGPVLVAATAAAGPWVFPAASRAWSAVIRPGWSAAWFVARAHAIQADTRTGGPTAPLLVAIGLPVTFLVGQRTVETANSSGGSGDSGALALILGGPVLLAIVGAAARIFMSNEERGRASALMGIVGAGTGTRGLFVLWEVTIHVATATLVSALLAVAVGLSIVAAVRHEAPDVHAALEPDALAAVVALSAVFCLPAALLPALFAMRRRPIEAITSGGN</sequence>
<feature type="transmembrane region" description="Helical" evidence="6">
    <location>
        <begin position="224"/>
        <end position="242"/>
    </location>
</feature>
<reference evidence="9" key="1">
    <citation type="submission" date="2018-09" db="EMBL/GenBank/DDBJ databases">
        <title>Genome sequencing of strain 2DFWR-13.</title>
        <authorList>
            <person name="Heo J."/>
            <person name="Kim S.-J."/>
            <person name="Kwon S.-W."/>
        </authorList>
    </citation>
    <scope>NUCLEOTIDE SEQUENCE [LARGE SCALE GENOMIC DNA]</scope>
    <source>
        <strain evidence="9">2DFWR-13</strain>
    </source>
</reference>
<evidence type="ECO:0000256" key="3">
    <source>
        <dbReference type="ARBA" id="ARBA00022692"/>
    </source>
</evidence>
<evidence type="ECO:0000259" key="7">
    <source>
        <dbReference type="Pfam" id="PF02687"/>
    </source>
</evidence>
<proteinExistence type="predicted"/>
<evidence type="ECO:0000256" key="6">
    <source>
        <dbReference type="SAM" id="Phobius"/>
    </source>
</evidence>
<gene>
    <name evidence="8" type="ORF">D7I47_02410</name>
</gene>
<dbReference type="GO" id="GO:0005886">
    <property type="term" value="C:plasma membrane"/>
    <property type="evidence" value="ECO:0007669"/>
    <property type="project" value="UniProtKB-SubCell"/>
</dbReference>
<dbReference type="AlphaFoldDB" id="A0A387B129"/>
<feature type="transmembrane region" description="Helical" evidence="6">
    <location>
        <begin position="146"/>
        <end position="171"/>
    </location>
</feature>
<keyword evidence="2" id="KW-1003">Cell membrane</keyword>
<dbReference type="EMBL" id="CP032630">
    <property type="protein sequence ID" value="AYF97212.1"/>
    <property type="molecule type" value="Genomic_DNA"/>
</dbReference>
<feature type="transmembrane region" description="Helical" evidence="6">
    <location>
        <begin position="406"/>
        <end position="428"/>
    </location>
</feature>
<organism evidence="8 9">
    <name type="scientific">Protaetiibacter intestinalis</name>
    <dbReference type="NCBI Taxonomy" id="2419774"/>
    <lineage>
        <taxon>Bacteria</taxon>
        <taxon>Bacillati</taxon>
        <taxon>Actinomycetota</taxon>
        <taxon>Actinomycetes</taxon>
        <taxon>Micrococcales</taxon>
        <taxon>Microbacteriaceae</taxon>
        <taxon>Protaetiibacter</taxon>
    </lineage>
</organism>
<dbReference type="Proteomes" id="UP000278886">
    <property type="component" value="Chromosome"/>
</dbReference>
<keyword evidence="9" id="KW-1185">Reference proteome</keyword>
<evidence type="ECO:0000313" key="8">
    <source>
        <dbReference type="EMBL" id="AYF97212.1"/>
    </source>
</evidence>
<feature type="transmembrane region" description="Helical" evidence="6">
    <location>
        <begin position="114"/>
        <end position="134"/>
    </location>
</feature>
<dbReference type="KEGG" id="lyd:D7I47_02410"/>
<dbReference type="InterPro" id="IPR003838">
    <property type="entry name" value="ABC3_permease_C"/>
</dbReference>
<evidence type="ECO:0000313" key="9">
    <source>
        <dbReference type="Proteomes" id="UP000278886"/>
    </source>
</evidence>
<evidence type="ECO:0000256" key="1">
    <source>
        <dbReference type="ARBA" id="ARBA00004651"/>
    </source>
</evidence>
<comment type="subcellular location">
    <subcellularLocation>
        <location evidence="1">Cell membrane</location>
        <topology evidence="1">Multi-pass membrane protein</topology>
    </subcellularLocation>
</comment>
<feature type="domain" description="ABC3 transporter permease C-terminal" evidence="7">
    <location>
        <begin position="58"/>
        <end position="168"/>
    </location>
</feature>
<feature type="transmembrane region" description="Helical" evidence="6">
    <location>
        <begin position="367"/>
        <end position="391"/>
    </location>
</feature>
<dbReference type="Pfam" id="PF02687">
    <property type="entry name" value="FtsX"/>
    <property type="match status" value="1"/>
</dbReference>
<evidence type="ECO:0000256" key="4">
    <source>
        <dbReference type="ARBA" id="ARBA00022989"/>
    </source>
</evidence>
<feature type="transmembrane region" description="Helical" evidence="6">
    <location>
        <begin position="86"/>
        <end position="108"/>
    </location>
</feature>
<accession>A0A387B129</accession>
<keyword evidence="5 6" id="KW-0472">Membrane</keyword>
<keyword evidence="3 6" id="KW-0812">Transmembrane</keyword>
<evidence type="ECO:0000256" key="5">
    <source>
        <dbReference type="ARBA" id="ARBA00023136"/>
    </source>
</evidence>
<feature type="transmembrane region" description="Helical" evidence="6">
    <location>
        <begin position="311"/>
        <end position="334"/>
    </location>
</feature>
<protein>
    <submittedName>
        <fullName evidence="8">FtsX-like permease family protein</fullName>
    </submittedName>
</protein>
<evidence type="ECO:0000256" key="2">
    <source>
        <dbReference type="ARBA" id="ARBA00022475"/>
    </source>
</evidence>
<feature type="transmembrane region" description="Helical" evidence="6">
    <location>
        <begin position="49"/>
        <end position="74"/>
    </location>
</feature>